<keyword evidence="1" id="KW-0175">Coiled coil</keyword>
<gene>
    <name evidence="2" type="ORF">EGV54_13400</name>
</gene>
<name>A0A8H9EQN9_STAPS</name>
<organism evidence="2 3">
    <name type="scientific">Staphylococcus pseudintermedius</name>
    <dbReference type="NCBI Taxonomy" id="283734"/>
    <lineage>
        <taxon>Bacteria</taxon>
        <taxon>Bacillati</taxon>
        <taxon>Bacillota</taxon>
        <taxon>Bacilli</taxon>
        <taxon>Bacillales</taxon>
        <taxon>Staphylococcaceae</taxon>
        <taxon>Staphylococcus</taxon>
        <taxon>Staphylococcus intermedius group</taxon>
    </lineage>
</organism>
<evidence type="ECO:0000313" key="2">
    <source>
        <dbReference type="EMBL" id="EGQ4386047.1"/>
    </source>
</evidence>
<dbReference type="EMBL" id="AAXKXX010000036">
    <property type="protein sequence ID" value="EGQ4386047.1"/>
    <property type="molecule type" value="Genomic_DNA"/>
</dbReference>
<dbReference type="Proteomes" id="UP000600220">
    <property type="component" value="Unassembled WGS sequence"/>
</dbReference>
<sequence length="67" mass="7819">MTNNIHLVCLTKEAFADFKMNLENSTLDLQTEVDDLLLDLQLENNELRAENERMRIKLEAIEKIISN</sequence>
<evidence type="ECO:0000313" key="3">
    <source>
        <dbReference type="Proteomes" id="UP000600220"/>
    </source>
</evidence>
<reference evidence="2 3" key="1">
    <citation type="submission" date="2018-11" db="EMBL/GenBank/DDBJ databases">
        <authorList>
            <consortium name="Veterinary Laboratory Investigation and Response Network"/>
        </authorList>
    </citation>
    <scope>NUCLEOTIDE SEQUENCE [LARGE SCALE GENOMIC DNA]</scope>
    <source>
        <strain evidence="2 3">SPSE-18-VL-LA-PA-Ryan-0021</strain>
    </source>
</reference>
<proteinExistence type="predicted"/>
<feature type="coiled-coil region" evidence="1">
    <location>
        <begin position="33"/>
        <end position="64"/>
    </location>
</feature>
<comment type="caution">
    <text evidence="2">The sequence shown here is derived from an EMBL/GenBank/DDBJ whole genome shotgun (WGS) entry which is preliminary data.</text>
</comment>
<dbReference type="RefSeq" id="WP_096538087.1">
    <property type="nucleotide sequence ID" value="NZ_BAAFIG010000007.1"/>
</dbReference>
<evidence type="ECO:0000256" key="1">
    <source>
        <dbReference type="SAM" id="Coils"/>
    </source>
</evidence>
<accession>A0A8H9EQN9</accession>
<keyword evidence="3" id="KW-1185">Reference proteome</keyword>
<protein>
    <submittedName>
        <fullName evidence="2">Uncharacterized protein</fullName>
    </submittedName>
</protein>
<dbReference type="AlphaFoldDB" id="A0A8H9EQN9"/>